<protein>
    <submittedName>
        <fullName evidence="13">EGF-containing fibulin-like extracellular matrix protein 1</fullName>
    </submittedName>
</protein>
<name>A0AAW1CCL9_CROAD</name>
<dbReference type="PROSITE" id="PS01187">
    <property type="entry name" value="EGF_CA"/>
    <property type="match status" value="2"/>
</dbReference>
<dbReference type="Proteomes" id="UP001474421">
    <property type="component" value="Unassembled WGS sequence"/>
</dbReference>
<dbReference type="FunFam" id="2.10.25.10:FF:000201">
    <property type="entry name" value="EGF-containing fibulin-like extracellular matrix protein 2"/>
    <property type="match status" value="1"/>
</dbReference>
<keyword evidence="14" id="KW-1185">Reference proteome</keyword>
<dbReference type="InterPro" id="IPR055088">
    <property type="entry name" value="Fibulin_C"/>
</dbReference>
<dbReference type="PANTHER" id="PTHR24034">
    <property type="entry name" value="EGF-LIKE DOMAIN-CONTAINING PROTEIN"/>
    <property type="match status" value="1"/>
</dbReference>
<evidence type="ECO:0000256" key="8">
    <source>
        <dbReference type="ARBA" id="ARBA00022837"/>
    </source>
</evidence>
<feature type="domain" description="EGF-like" evidence="12">
    <location>
        <begin position="194"/>
        <end position="234"/>
    </location>
</feature>
<dbReference type="PROSITE" id="PS50026">
    <property type="entry name" value="EGF_3"/>
    <property type="match status" value="4"/>
</dbReference>
<dbReference type="Pfam" id="PF22914">
    <property type="entry name" value="Fibulin_C"/>
    <property type="match status" value="1"/>
</dbReference>
<dbReference type="InterPro" id="IPR000742">
    <property type="entry name" value="EGF"/>
</dbReference>
<gene>
    <name evidence="13" type="ORF">NXF25_003376</name>
</gene>
<dbReference type="InterPro" id="IPR049883">
    <property type="entry name" value="NOTCH1_EGF-like"/>
</dbReference>
<dbReference type="GO" id="GO:0031012">
    <property type="term" value="C:extracellular matrix"/>
    <property type="evidence" value="ECO:0007669"/>
    <property type="project" value="UniProtKB-ARBA"/>
</dbReference>
<dbReference type="EMBL" id="JAOTOJ010000001">
    <property type="protein sequence ID" value="KAK9412201.1"/>
    <property type="molecule type" value="Genomic_DNA"/>
</dbReference>
<dbReference type="PROSITE" id="PS00010">
    <property type="entry name" value="ASX_HYDROXYL"/>
    <property type="match status" value="4"/>
</dbReference>
<comment type="caution">
    <text evidence="11">Lacks conserved residue(s) required for the propagation of feature annotation.</text>
</comment>
<feature type="domain" description="EGF-like" evidence="12">
    <location>
        <begin position="235"/>
        <end position="274"/>
    </location>
</feature>
<comment type="similarity">
    <text evidence="2">Belongs to the fibulin family.</text>
</comment>
<dbReference type="PANTHER" id="PTHR24034:SF102">
    <property type="entry name" value="EGF-CONTAINING FIBULIN-LIKE EXTRACELLULAR MATRIX PROTEIN 1"/>
    <property type="match status" value="1"/>
</dbReference>
<feature type="domain" description="EGF-like" evidence="12">
    <location>
        <begin position="275"/>
        <end position="314"/>
    </location>
</feature>
<evidence type="ECO:0000256" key="7">
    <source>
        <dbReference type="ARBA" id="ARBA00022737"/>
    </source>
</evidence>
<keyword evidence="10" id="KW-0325">Glycoprotein</keyword>
<comment type="caution">
    <text evidence="13">The sequence shown here is derived from an EMBL/GenBank/DDBJ whole genome shotgun (WGS) entry which is preliminary data.</text>
</comment>
<dbReference type="SUPFAM" id="SSF57196">
    <property type="entry name" value="EGF/Laminin"/>
    <property type="match status" value="1"/>
</dbReference>
<dbReference type="InterPro" id="IPR026823">
    <property type="entry name" value="cEGF"/>
</dbReference>
<evidence type="ECO:0000256" key="6">
    <source>
        <dbReference type="ARBA" id="ARBA00022729"/>
    </source>
</evidence>
<dbReference type="InterPro" id="IPR018097">
    <property type="entry name" value="EGF_Ca-bd_CS"/>
</dbReference>
<evidence type="ECO:0000256" key="3">
    <source>
        <dbReference type="ARBA" id="ARBA00022525"/>
    </source>
</evidence>
<reference evidence="13 14" key="1">
    <citation type="journal article" date="2024" name="Proc. Natl. Acad. Sci. U.S.A.">
        <title>The genetic regulatory architecture and epigenomic basis for age-related changes in rattlesnake venom.</title>
        <authorList>
            <person name="Hogan M.P."/>
            <person name="Holding M.L."/>
            <person name="Nystrom G.S."/>
            <person name="Colston T.J."/>
            <person name="Bartlett D.A."/>
            <person name="Mason A.J."/>
            <person name="Ellsworth S.A."/>
            <person name="Rautsaw R.M."/>
            <person name="Lawrence K.C."/>
            <person name="Strickland J.L."/>
            <person name="He B."/>
            <person name="Fraser P."/>
            <person name="Margres M.J."/>
            <person name="Gilbert D.M."/>
            <person name="Gibbs H.L."/>
            <person name="Parkinson C.L."/>
            <person name="Rokyta D.R."/>
        </authorList>
    </citation>
    <scope>NUCLEOTIDE SEQUENCE [LARGE SCALE GENOMIC DNA]</scope>
    <source>
        <strain evidence="13">DRR0105</strain>
    </source>
</reference>
<feature type="domain" description="EGF-like" evidence="12">
    <location>
        <begin position="315"/>
        <end position="354"/>
    </location>
</feature>
<accession>A0AAW1CCL9</accession>
<dbReference type="PROSITE" id="PS01186">
    <property type="entry name" value="EGF_2"/>
    <property type="match status" value="4"/>
</dbReference>
<dbReference type="FunFam" id="2.10.25.10:FF:000240">
    <property type="entry name" value="Vitamin K-dependent protein S"/>
    <property type="match status" value="2"/>
</dbReference>
<keyword evidence="4" id="KW-0272">Extracellular matrix</keyword>
<evidence type="ECO:0000259" key="12">
    <source>
        <dbReference type="PROSITE" id="PS50026"/>
    </source>
</evidence>
<dbReference type="SMART" id="SM00181">
    <property type="entry name" value="EGF"/>
    <property type="match status" value="5"/>
</dbReference>
<evidence type="ECO:0000256" key="4">
    <source>
        <dbReference type="ARBA" id="ARBA00022530"/>
    </source>
</evidence>
<dbReference type="InterPro" id="IPR000152">
    <property type="entry name" value="EGF-type_Asp/Asn_hydroxyl_site"/>
</dbReference>
<dbReference type="InterPro" id="IPR009030">
    <property type="entry name" value="Growth_fac_rcpt_cys_sf"/>
</dbReference>
<dbReference type="SUPFAM" id="SSF57184">
    <property type="entry name" value="Growth factor receptor domain"/>
    <property type="match status" value="2"/>
</dbReference>
<keyword evidence="8" id="KW-0106">Calcium</keyword>
<dbReference type="PRINTS" id="PR00907">
    <property type="entry name" value="THRMBOMODULN"/>
</dbReference>
<dbReference type="AlphaFoldDB" id="A0AAW1CCL9"/>
<dbReference type="GO" id="GO:0005509">
    <property type="term" value="F:calcium ion binding"/>
    <property type="evidence" value="ECO:0007669"/>
    <property type="project" value="InterPro"/>
</dbReference>
<dbReference type="Gene3D" id="2.10.25.10">
    <property type="entry name" value="Laminin"/>
    <property type="match status" value="5"/>
</dbReference>
<feature type="disulfide bond" evidence="11">
    <location>
        <begin position="239"/>
        <end position="249"/>
    </location>
</feature>
<keyword evidence="9 11" id="KW-1015">Disulfide bond</keyword>
<dbReference type="Pfam" id="PF12662">
    <property type="entry name" value="cEGF"/>
    <property type="match status" value="3"/>
</dbReference>
<organism evidence="13 14">
    <name type="scientific">Crotalus adamanteus</name>
    <name type="common">Eastern diamondback rattlesnake</name>
    <dbReference type="NCBI Taxonomy" id="8729"/>
    <lineage>
        <taxon>Eukaryota</taxon>
        <taxon>Metazoa</taxon>
        <taxon>Chordata</taxon>
        <taxon>Craniata</taxon>
        <taxon>Vertebrata</taxon>
        <taxon>Euteleostomi</taxon>
        <taxon>Lepidosauria</taxon>
        <taxon>Squamata</taxon>
        <taxon>Bifurcata</taxon>
        <taxon>Unidentata</taxon>
        <taxon>Episquamata</taxon>
        <taxon>Toxicofera</taxon>
        <taxon>Serpentes</taxon>
        <taxon>Colubroidea</taxon>
        <taxon>Viperidae</taxon>
        <taxon>Crotalinae</taxon>
        <taxon>Crotalus</taxon>
    </lineage>
</organism>
<evidence type="ECO:0000256" key="2">
    <source>
        <dbReference type="ARBA" id="ARBA00006127"/>
    </source>
</evidence>
<dbReference type="InterPro" id="IPR050751">
    <property type="entry name" value="ECM_structural_protein"/>
</dbReference>
<feature type="disulfide bond" evidence="11">
    <location>
        <begin position="279"/>
        <end position="289"/>
    </location>
</feature>
<dbReference type="FunFam" id="2.10.25.10:FF:000418">
    <property type="entry name" value="EGF-containing fibulin-like extracellular matrix protein 1"/>
    <property type="match status" value="1"/>
</dbReference>
<dbReference type="SMART" id="SM00179">
    <property type="entry name" value="EGF_CA"/>
    <property type="match status" value="6"/>
</dbReference>
<evidence type="ECO:0000256" key="9">
    <source>
        <dbReference type="ARBA" id="ARBA00023157"/>
    </source>
</evidence>
<proteinExistence type="inferred from homology"/>
<dbReference type="InterPro" id="IPR001881">
    <property type="entry name" value="EGF-like_Ca-bd_dom"/>
</dbReference>
<evidence type="ECO:0000256" key="10">
    <source>
        <dbReference type="ARBA" id="ARBA00023180"/>
    </source>
</evidence>
<dbReference type="Pfam" id="PF07645">
    <property type="entry name" value="EGF_CA"/>
    <property type="match status" value="2"/>
</dbReference>
<evidence type="ECO:0000256" key="5">
    <source>
        <dbReference type="ARBA" id="ARBA00022536"/>
    </source>
</evidence>
<keyword evidence="3" id="KW-0964">Secreted</keyword>
<keyword evidence="7" id="KW-0677">Repeat</keyword>
<evidence type="ECO:0000313" key="13">
    <source>
        <dbReference type="EMBL" id="KAK9412201.1"/>
    </source>
</evidence>
<evidence type="ECO:0000313" key="14">
    <source>
        <dbReference type="Proteomes" id="UP001474421"/>
    </source>
</evidence>
<evidence type="ECO:0000256" key="1">
    <source>
        <dbReference type="ARBA" id="ARBA00004498"/>
    </source>
</evidence>
<keyword evidence="5 11" id="KW-0245">EGF-like domain</keyword>
<comment type="subcellular location">
    <subcellularLocation>
        <location evidence="1">Secreted</location>
        <location evidence="1">Extracellular space</location>
        <location evidence="1">Extracellular matrix</location>
    </subcellularLocation>
</comment>
<keyword evidence="6" id="KW-0732">Signal</keyword>
<dbReference type="CDD" id="cd00054">
    <property type="entry name" value="EGF_CA"/>
    <property type="match status" value="5"/>
</dbReference>
<evidence type="ECO:0000256" key="11">
    <source>
        <dbReference type="PROSITE-ProRule" id="PRU00076"/>
    </source>
</evidence>
<sequence>MLMLAPEMPTSKKPGEGAGLTCNCASPGGSCCRSLSPAASLGSSSCKGRESPPHLAARPLLERRRFIMVIFAILTALILATGHSQETDETITYTQCTDGYEWDPLMQRCKDIDECEIVHEACKGGMKCVNHFGGYLCLPRSAQIIVNNGQEETVSETGSRNGNPIIRRTPPDQVPSRIQCAAGYEANDHNVCQDIDECTTGAHTCRSDQVCVNLRGSFTCQCRTGYQKRGDQCFDIDECTFPSFCHHRCVNSPGSYHCHCNAGFQLTSDNRTCADINECETGNPCAQLCYNIVGSFLCQCNQGFELSPDRISCDDVDECRASNFLCQYQCVNEPGKFSCACPDGYQLVRGRNCQDINECETRNECREDEMCSNYHGGYRCYPRNPCQEPYVLASENRCICSVSNHLCRDLPYSIVHKYMSIHSERTVPSDIFQIQATTIIPNTINTFRIKSGNDNGDFFLRQTSSVSAMLVLVKPLTGPREYIIDLELLTVNNMNYRSSSVLRLTLIVGPYSF</sequence>